<dbReference type="AlphaFoldDB" id="A0A0F2MDV2"/>
<evidence type="ECO:0000313" key="1">
    <source>
        <dbReference type="EMBL" id="KJR87868.1"/>
    </source>
</evidence>
<protein>
    <submittedName>
        <fullName evidence="1">Uncharacterized protein</fullName>
    </submittedName>
</protein>
<name>A0A0F2MDV2_SPOSC</name>
<dbReference type="GeneID" id="27669976"/>
<proteinExistence type="predicted"/>
<gene>
    <name evidence="1" type="ORF">SPSK_08049</name>
</gene>
<dbReference type="Proteomes" id="UP000033710">
    <property type="component" value="Unassembled WGS sequence"/>
</dbReference>
<sequence length="172" mass="20468">MSPSFWCWCLHILVLFFEIVAIFLEHNFLILFTASQIYPSVLYFRPIHVPARMQSFWFSPHTGRDVHRLGKDTNAPKKETHTQFVFEYFKSWWWRLDEAFQICVKYPMTHQSENRPNTAIITQDEAVKPGTANGTTHHVLDIDIRQVIGDSDESYELSLCFIFIRKLRQWKK</sequence>
<reference evidence="1 2" key="1">
    <citation type="journal article" date="2014" name="BMC Genomics">
        <title>Comparative genomics of the major fungal agents of human and animal Sporotrichosis: Sporothrix schenckii and Sporothrix brasiliensis.</title>
        <authorList>
            <person name="Teixeira M.M."/>
            <person name="de Almeida L.G."/>
            <person name="Kubitschek-Barreira P."/>
            <person name="Alves F.L."/>
            <person name="Kioshima E.S."/>
            <person name="Abadio A.K."/>
            <person name="Fernandes L."/>
            <person name="Derengowski L.S."/>
            <person name="Ferreira K.S."/>
            <person name="Souza R.C."/>
            <person name="Ruiz J.C."/>
            <person name="de Andrade N.C."/>
            <person name="Paes H.C."/>
            <person name="Nicola A.M."/>
            <person name="Albuquerque P."/>
            <person name="Gerber A.L."/>
            <person name="Martins V.P."/>
            <person name="Peconick L.D."/>
            <person name="Neto A.V."/>
            <person name="Chaucanez C.B."/>
            <person name="Silva P.A."/>
            <person name="Cunha O.L."/>
            <person name="de Oliveira F.F."/>
            <person name="dos Santos T.C."/>
            <person name="Barros A.L."/>
            <person name="Soares M.A."/>
            <person name="de Oliveira L.M."/>
            <person name="Marini M.M."/>
            <person name="Villalobos-Duno H."/>
            <person name="Cunha M.M."/>
            <person name="de Hoog S."/>
            <person name="da Silveira J.F."/>
            <person name="Henrissat B."/>
            <person name="Nino-Vega G.A."/>
            <person name="Cisalpino P.S."/>
            <person name="Mora-Montes H.M."/>
            <person name="Almeida S.R."/>
            <person name="Stajich J.E."/>
            <person name="Lopes-Bezerra L.M."/>
            <person name="Vasconcelos A.T."/>
            <person name="Felipe M.S."/>
        </authorList>
    </citation>
    <scope>NUCLEOTIDE SEQUENCE [LARGE SCALE GENOMIC DNA]</scope>
    <source>
        <strain evidence="1 2">1099-18</strain>
    </source>
</reference>
<dbReference type="RefSeq" id="XP_016590544.1">
    <property type="nucleotide sequence ID" value="XM_016734699.1"/>
</dbReference>
<reference evidence="1 2" key="2">
    <citation type="journal article" date="2015" name="Eukaryot. Cell">
        <title>Asexual propagation of a virulent clone complex in a human and feline outbreak of sporotrichosis.</title>
        <authorList>
            <person name="Teixeira Mde M."/>
            <person name="Rodrigues A.M."/>
            <person name="Tsui C.K."/>
            <person name="de Almeida L.G."/>
            <person name="Van Diepeningen A.D."/>
            <person name="van den Ende B.G."/>
            <person name="Fernandes G.F."/>
            <person name="Kano R."/>
            <person name="Hamelin R.C."/>
            <person name="Lopes-Bezerra L.M."/>
            <person name="Vasconcelos A.T."/>
            <person name="de Hoog S."/>
            <person name="de Camargo Z.P."/>
            <person name="Felipe M.S."/>
        </authorList>
    </citation>
    <scope>NUCLEOTIDE SEQUENCE [LARGE SCALE GENOMIC DNA]</scope>
    <source>
        <strain evidence="1 2">1099-18</strain>
    </source>
</reference>
<organism evidence="1 2">
    <name type="scientific">Sporothrix schenckii 1099-18</name>
    <dbReference type="NCBI Taxonomy" id="1397361"/>
    <lineage>
        <taxon>Eukaryota</taxon>
        <taxon>Fungi</taxon>
        <taxon>Dikarya</taxon>
        <taxon>Ascomycota</taxon>
        <taxon>Pezizomycotina</taxon>
        <taxon>Sordariomycetes</taxon>
        <taxon>Sordariomycetidae</taxon>
        <taxon>Ophiostomatales</taxon>
        <taxon>Ophiostomataceae</taxon>
        <taxon>Sporothrix</taxon>
    </lineage>
</organism>
<dbReference type="EMBL" id="AXCR01000004">
    <property type="protein sequence ID" value="KJR87868.1"/>
    <property type="molecule type" value="Genomic_DNA"/>
</dbReference>
<dbReference type="VEuPathDB" id="FungiDB:SPSK_08049"/>
<dbReference type="KEGG" id="ssck:SPSK_08049"/>
<evidence type="ECO:0000313" key="2">
    <source>
        <dbReference type="Proteomes" id="UP000033710"/>
    </source>
</evidence>
<accession>A0A0F2MDV2</accession>
<comment type="caution">
    <text evidence="1">The sequence shown here is derived from an EMBL/GenBank/DDBJ whole genome shotgun (WGS) entry which is preliminary data.</text>
</comment>